<dbReference type="PANTHER" id="PTHR37981:SF1">
    <property type="entry name" value="SGNH HYDROLASE-TYPE ESTERASE DOMAIN-CONTAINING PROTEIN"/>
    <property type="match status" value="1"/>
</dbReference>
<gene>
    <name evidence="2" type="ORF">GCM10025872_33570</name>
</gene>
<evidence type="ECO:0000313" key="2">
    <source>
        <dbReference type="EMBL" id="BDZ59700.1"/>
    </source>
</evidence>
<dbReference type="RefSeq" id="WP_289231604.1">
    <property type="nucleotide sequence ID" value="NZ_AP027735.1"/>
</dbReference>
<dbReference type="CDD" id="cd01823">
    <property type="entry name" value="SEST_like"/>
    <property type="match status" value="1"/>
</dbReference>
<evidence type="ECO:0000259" key="1">
    <source>
        <dbReference type="Pfam" id="PF13472"/>
    </source>
</evidence>
<name>A0ABM8HFC8_9MICO</name>
<dbReference type="Pfam" id="PF13472">
    <property type="entry name" value="Lipase_GDSL_2"/>
    <property type="match status" value="1"/>
</dbReference>
<dbReference type="InterPro" id="IPR037460">
    <property type="entry name" value="SEST-like"/>
</dbReference>
<accession>A0ABM8HFC8</accession>
<feature type="domain" description="SGNH hydrolase-type esterase" evidence="1">
    <location>
        <begin position="5"/>
        <end position="221"/>
    </location>
</feature>
<dbReference type="Gene3D" id="3.40.50.1110">
    <property type="entry name" value="SGNH hydrolase"/>
    <property type="match status" value="1"/>
</dbReference>
<dbReference type="InterPro" id="IPR013830">
    <property type="entry name" value="SGNH_hydro"/>
</dbReference>
<reference evidence="2" key="2">
    <citation type="submission" date="2023-02" db="EMBL/GenBank/DDBJ databases">
        <authorList>
            <person name="Sun Q."/>
            <person name="Mori K."/>
        </authorList>
    </citation>
    <scope>NUCLEOTIDE SEQUENCE</scope>
    <source>
        <strain evidence="2">NBRC 110608</strain>
    </source>
</reference>
<proteinExistence type="predicted"/>
<organism evidence="2">
    <name type="scientific">Barrientosiimonas endolithica</name>
    <dbReference type="NCBI Taxonomy" id="1535208"/>
    <lineage>
        <taxon>Bacteria</taxon>
        <taxon>Bacillati</taxon>
        <taxon>Actinomycetota</taxon>
        <taxon>Actinomycetes</taxon>
        <taxon>Micrococcales</taxon>
        <taxon>Dermacoccaceae</taxon>
        <taxon>Barrientosiimonas</taxon>
    </lineage>
</organism>
<dbReference type="InterPro" id="IPR036514">
    <property type="entry name" value="SGNH_hydro_sf"/>
</dbReference>
<sequence>MTYVALGDSYAAGVGGGERVDACFRSRAGYPVIVSEAIGKTLVYEACSGAVVDDVRRGQLARLDAQTELVTVSVGGNDAGFAEVLTACARPAWMGETDPVIDEAERVMREDLPGRLGALHEDVRSRAPQAQLVATGYPRLFAGEECNLSTFFSPRELTRLNAAADLLAEVMGAAARAAGAVFVDVRDEFEGHAVCQDPEWIRGASWPLDESFHPNATGHRAIADAVLVELGRQPVGAPAEPRPAVLASRPAIAYGRPHDHGRKMFRLPDLLSSESLAGAKDSGLDVDEVRRLAEAGGPDAEARLHQLDRQVRATLPTVVE</sequence>
<reference evidence="2" key="1">
    <citation type="journal article" date="2014" name="Int. J. Syst. Evol. Microbiol.">
        <title>Complete genome of a new Firmicutes species belonging to the dominant human colonic microbiota ('Ruminococcus bicirculans') reveals two chromosomes and a selective capacity to utilize plant glucans.</title>
        <authorList>
            <consortium name="NISC Comparative Sequencing Program"/>
            <person name="Wegmann U."/>
            <person name="Louis P."/>
            <person name="Goesmann A."/>
            <person name="Henrissat B."/>
            <person name="Duncan S.H."/>
            <person name="Flint H.J."/>
        </authorList>
    </citation>
    <scope>NUCLEOTIDE SEQUENCE</scope>
    <source>
        <strain evidence="2">NBRC 110608</strain>
    </source>
</reference>
<dbReference type="PANTHER" id="PTHR37981">
    <property type="entry name" value="LIPASE 2"/>
    <property type="match status" value="1"/>
</dbReference>
<protein>
    <recommendedName>
        <fullName evidence="1">SGNH hydrolase-type esterase domain-containing protein</fullName>
    </recommendedName>
</protein>
<dbReference type="EMBL" id="AP027735">
    <property type="protein sequence ID" value="BDZ59700.1"/>
    <property type="molecule type" value="Genomic_DNA"/>
</dbReference>
<dbReference type="SUPFAM" id="SSF52266">
    <property type="entry name" value="SGNH hydrolase"/>
    <property type="match status" value="1"/>
</dbReference>